<evidence type="ECO:0000313" key="4">
    <source>
        <dbReference type="Proteomes" id="UP000565441"/>
    </source>
</evidence>
<organism evidence="3 4">
    <name type="scientific">Tricholomella constricta</name>
    <dbReference type="NCBI Taxonomy" id="117010"/>
    <lineage>
        <taxon>Eukaryota</taxon>
        <taxon>Fungi</taxon>
        <taxon>Dikarya</taxon>
        <taxon>Basidiomycota</taxon>
        <taxon>Agaricomycotina</taxon>
        <taxon>Agaricomycetes</taxon>
        <taxon>Agaricomycetidae</taxon>
        <taxon>Agaricales</taxon>
        <taxon>Tricholomatineae</taxon>
        <taxon>Lyophyllaceae</taxon>
        <taxon>Tricholomella</taxon>
    </lineage>
</organism>
<feature type="region of interest" description="Disordered" evidence="2">
    <location>
        <begin position="198"/>
        <end position="231"/>
    </location>
</feature>
<evidence type="ECO:0008006" key="5">
    <source>
        <dbReference type="Google" id="ProtNLM"/>
    </source>
</evidence>
<feature type="coiled-coil region" evidence="1">
    <location>
        <begin position="398"/>
        <end position="425"/>
    </location>
</feature>
<dbReference type="AlphaFoldDB" id="A0A8H5LSF9"/>
<reference evidence="3 4" key="1">
    <citation type="journal article" date="2020" name="ISME J.">
        <title>Uncovering the hidden diversity of litter-decomposition mechanisms in mushroom-forming fungi.</title>
        <authorList>
            <person name="Floudas D."/>
            <person name="Bentzer J."/>
            <person name="Ahren D."/>
            <person name="Johansson T."/>
            <person name="Persson P."/>
            <person name="Tunlid A."/>
        </authorList>
    </citation>
    <scope>NUCLEOTIDE SEQUENCE [LARGE SCALE GENOMIC DNA]</scope>
    <source>
        <strain evidence="3 4">CBS 661.87</strain>
    </source>
</reference>
<sequence length="560" mass="62778">MPSFDSSAPPHPQAVSGEVALPITIASSAIRRPRPTTPPHYLEPLADPISAPARAKLTWISRISEDNFGEALWAGQKDKVSYKWCMANGPCVCCAQRREACTFVKTVRSTFLPCTRCRARRVHCSLSYDYAAYRLEQLFGIPSAWTRARIKEKWGLNYASGRVVSWKHISSHLGGPVFNHSALHVIEDDLDKEEDDIDMEKDEEEDNDEVDEQGVKPRQRSGKGIAKVPTIRSDRPAFRDLRGCSTFHVPRMRLFYPVAHIPPRRPHPLPQPPPSPIIASPSPSRAAPRCHSSAPLALSLLEVEPTYLVSRADAPFSPTIRMSSPPTPPEFYPVLPRSSPPMSPISASHPIDQTPDAQTDRLIENYSNLAARMVRQNDAYSVLKKKLAMAQSHHHDQCEQLASHCKDLEEQLALVQSRCKGLEELGGNLQGQVDTWKDIALWEQRHGRAVEAREYNMGNCVLSSTKLLEFIKSDYDEGHRALQSNLDHLHRSLWQAIQMGLDSPLIDCPTTDGIVFQVPSTDHPSSDILARKMLEEYNIRRRGRDADEVVDMNTRQAGPN</sequence>
<dbReference type="EMBL" id="JAACJP010000063">
    <property type="protein sequence ID" value="KAF5367882.1"/>
    <property type="molecule type" value="Genomic_DNA"/>
</dbReference>
<accession>A0A8H5LSF9</accession>
<keyword evidence="4" id="KW-1185">Reference proteome</keyword>
<gene>
    <name evidence="3" type="ORF">D9615_010489</name>
</gene>
<dbReference type="Proteomes" id="UP000565441">
    <property type="component" value="Unassembled WGS sequence"/>
</dbReference>
<protein>
    <recommendedName>
        <fullName evidence="5">Zn(2)-C6 fungal-type domain-containing protein</fullName>
    </recommendedName>
</protein>
<evidence type="ECO:0000256" key="2">
    <source>
        <dbReference type="SAM" id="MobiDB-lite"/>
    </source>
</evidence>
<keyword evidence="1" id="KW-0175">Coiled coil</keyword>
<proteinExistence type="predicted"/>
<evidence type="ECO:0000256" key="1">
    <source>
        <dbReference type="SAM" id="Coils"/>
    </source>
</evidence>
<evidence type="ECO:0000313" key="3">
    <source>
        <dbReference type="EMBL" id="KAF5367882.1"/>
    </source>
</evidence>
<feature type="compositionally biased region" description="Acidic residues" evidence="2">
    <location>
        <begin position="198"/>
        <end position="212"/>
    </location>
</feature>
<name>A0A8H5LSF9_9AGAR</name>
<comment type="caution">
    <text evidence="3">The sequence shown here is derived from an EMBL/GenBank/DDBJ whole genome shotgun (WGS) entry which is preliminary data.</text>
</comment>